<dbReference type="Proteomes" id="UP001057381">
    <property type="component" value="Chromosome"/>
</dbReference>
<dbReference type="InterPro" id="IPR057006">
    <property type="entry name" value="Phage_TAC_19"/>
</dbReference>
<gene>
    <name evidence="1" type="ORF">KFV11_08465</name>
</gene>
<name>A0A9Q9BPX3_9STAP</name>
<reference evidence="1" key="1">
    <citation type="submission" date="2021-04" db="EMBL/GenBank/DDBJ databases">
        <title>Complete Genome Sequences of Macrococcus spp. from dog and cattle.</title>
        <authorList>
            <person name="Schwendener S."/>
            <person name="Perreten V."/>
        </authorList>
    </citation>
    <scope>NUCLEOTIDE SEQUENCE</scope>
    <source>
        <strain evidence="1">Epi0143-OL</strain>
    </source>
</reference>
<dbReference type="KEGG" id="mequ:KFV11_08465"/>
<dbReference type="Pfam" id="PF23857">
    <property type="entry name" value="Phage_TAC_19"/>
    <property type="match status" value="1"/>
</dbReference>
<dbReference type="RefSeq" id="WP_254249711.1">
    <property type="nucleotide sequence ID" value="NZ_CP073809.1"/>
</dbReference>
<sequence>MTEVVNNEVEVKEEVKAPEFEFLKEVTLENAHGAERTITAPRTVPGRVYRKAISLGYKERKLMYKNDGEGKYERDEEGRFIPNEPTEEAELELLDLYENFFVEYFNNQFTVEELREGLDARKYQETLNHAYYSAMGNPTVPVKK</sequence>
<accession>A0A9Q9BPX3</accession>
<dbReference type="NCBIfam" id="NF047360">
    <property type="entry name" value="tail_chap_PVL"/>
    <property type="match status" value="1"/>
</dbReference>
<evidence type="ECO:0000313" key="2">
    <source>
        <dbReference type="Proteomes" id="UP001057381"/>
    </source>
</evidence>
<dbReference type="EMBL" id="CP073809">
    <property type="protein sequence ID" value="UTH13294.1"/>
    <property type="molecule type" value="Genomic_DNA"/>
</dbReference>
<organism evidence="1 2">
    <name type="scientific">Macrococcus equipercicus</name>
    <dbReference type="NCBI Taxonomy" id="69967"/>
    <lineage>
        <taxon>Bacteria</taxon>
        <taxon>Bacillati</taxon>
        <taxon>Bacillota</taxon>
        <taxon>Bacilli</taxon>
        <taxon>Bacillales</taxon>
        <taxon>Staphylococcaceae</taxon>
        <taxon>Macrococcus</taxon>
    </lineage>
</organism>
<dbReference type="AlphaFoldDB" id="A0A9Q9BPX3"/>
<proteinExistence type="predicted"/>
<protein>
    <submittedName>
        <fullName evidence="1">Uncharacterized protein</fullName>
    </submittedName>
</protein>
<evidence type="ECO:0000313" key="1">
    <source>
        <dbReference type="EMBL" id="UTH13294.1"/>
    </source>
</evidence>